<organism evidence="2">
    <name type="scientific">marine sediment metagenome</name>
    <dbReference type="NCBI Taxonomy" id="412755"/>
    <lineage>
        <taxon>unclassified sequences</taxon>
        <taxon>metagenomes</taxon>
        <taxon>ecological metagenomes</taxon>
    </lineage>
</organism>
<reference evidence="2" key="1">
    <citation type="journal article" date="2014" name="Front. Microbiol.">
        <title>High frequency of phylogenetically diverse reductive dehalogenase-homologous genes in deep subseafloor sedimentary metagenomes.</title>
        <authorList>
            <person name="Kawai M."/>
            <person name="Futagami T."/>
            <person name="Toyoda A."/>
            <person name="Takaki Y."/>
            <person name="Nishi S."/>
            <person name="Hori S."/>
            <person name="Arai W."/>
            <person name="Tsubouchi T."/>
            <person name="Morono Y."/>
            <person name="Uchiyama I."/>
            <person name="Ito T."/>
            <person name="Fujiyama A."/>
            <person name="Inagaki F."/>
            <person name="Takami H."/>
        </authorList>
    </citation>
    <scope>NUCLEOTIDE SEQUENCE</scope>
    <source>
        <strain evidence="2">Expedition CK06-06</strain>
    </source>
</reference>
<gene>
    <name evidence="2" type="ORF">S12H4_44886</name>
</gene>
<dbReference type="GO" id="GO:0004560">
    <property type="term" value="F:alpha-L-fucosidase activity"/>
    <property type="evidence" value="ECO:0007669"/>
    <property type="project" value="InterPro"/>
</dbReference>
<dbReference type="InterPro" id="IPR057739">
    <property type="entry name" value="Glyco_hydro_29_N"/>
</dbReference>
<dbReference type="EMBL" id="BARW01027696">
    <property type="protein sequence ID" value="GAJ04829.1"/>
    <property type="molecule type" value="Genomic_DNA"/>
</dbReference>
<dbReference type="SUPFAM" id="SSF51445">
    <property type="entry name" value="(Trans)glycosidases"/>
    <property type="match status" value="1"/>
</dbReference>
<name>X1THS2_9ZZZZ</name>
<proteinExistence type="predicted"/>
<evidence type="ECO:0000259" key="1">
    <source>
        <dbReference type="Pfam" id="PF01120"/>
    </source>
</evidence>
<dbReference type="AlphaFoldDB" id="X1THS2"/>
<feature type="domain" description="Glycoside hydrolase family 29 N-terminal" evidence="1">
    <location>
        <begin position="31"/>
        <end position="154"/>
    </location>
</feature>
<comment type="caution">
    <text evidence="2">The sequence shown here is derived from an EMBL/GenBank/DDBJ whole genome shotgun (WGS) entry which is preliminary data.</text>
</comment>
<feature type="non-terminal residue" evidence="2">
    <location>
        <position position="256"/>
    </location>
</feature>
<evidence type="ECO:0000313" key="2">
    <source>
        <dbReference type="EMBL" id="GAJ04829.1"/>
    </source>
</evidence>
<feature type="non-terminal residue" evidence="2">
    <location>
        <position position="1"/>
    </location>
</feature>
<dbReference type="Gene3D" id="3.20.20.80">
    <property type="entry name" value="Glycosidases"/>
    <property type="match status" value="1"/>
</dbReference>
<dbReference type="GO" id="GO:0005975">
    <property type="term" value="P:carbohydrate metabolic process"/>
    <property type="evidence" value="ECO:0007669"/>
    <property type="project" value="InterPro"/>
</dbReference>
<dbReference type="Pfam" id="PF01120">
    <property type="entry name" value="Alpha_L_fucos"/>
    <property type="match status" value="1"/>
</dbReference>
<sequence>WLAEAGYGVMFQAGEWSYPPKGDKKAWPGFARDFDVEKIADMVEETGAGFVVWSVTWTTYFFPAPIKAIDKILPGRTCKRDLIMEMADALNKRGIKLILYYHVGHDNNPNMDWWDRNWNPKWEQEDYDKSLFFKNWISIITEVGERYGKKLAAWMFDDDCVIYPADYETLGRAAKAGYDGRLISYNCWIACRFTEFQDFYFGEGFRGDGRGKVENGKFTEGPVKGLQAFGCIMLDGPNWGVRKPNTIINPPNFSIG</sequence>
<dbReference type="InterPro" id="IPR017853">
    <property type="entry name" value="GH"/>
</dbReference>
<accession>X1THS2</accession>
<protein>
    <recommendedName>
        <fullName evidence="1">Glycoside hydrolase family 29 N-terminal domain-containing protein</fullName>
    </recommendedName>
</protein>